<name>N4TTQ7_FUSC1</name>
<sequence length="522" mass="56833">MIRKVITSGKHAALIDSVAWRSSKIEIKGARKKEDDDRVADLEASIDQQCVRSFITHAAQPNYHLTATPSAAAAAASAEFAGKPPSLALQTGALSTGTESNIALYYVATARQTNWPPGLVKPHVDLKTGRYTVRPVGSLRNFLNRLFITGYYDKQLKQYVRGSIAIPDYTGVGINMYTMPDASTVMIECDTVTLMNSRAESRNLTLAAPFWNYSHNFQKEPAKVNFHENFLGLARAYKECEFDGEVARLVETLQDVPAGYAFCTGGPGSGKTTTVHNIVKAILFGTVENIDISDPDAEQWETSEAPADGNWQALPMTSLISQRSLNMKSCPLQVVPTLSAESDQIAAVLQLWGDQRGIVLRLNVIVEGDQLQVIFPTDDCTTIWIHNDNAVELSGTDFNHYSGVKLAAATSPSTELDLAQQVLQSLTHIQGMVNVPALDVDEEAPAPLTEYEEPELGEYKKAEGFVSAKDTAGNSFDQSSNKPRVAWIAAQNKVVDDAAHCAFLQCLITFTIDLSVQGGVKT</sequence>
<dbReference type="AlphaFoldDB" id="N4TTQ7"/>
<evidence type="ECO:0000313" key="1">
    <source>
        <dbReference type="EMBL" id="ENH62627.1"/>
    </source>
</evidence>
<evidence type="ECO:0000313" key="2">
    <source>
        <dbReference type="Proteomes" id="UP000016928"/>
    </source>
</evidence>
<gene>
    <name evidence="1" type="ORF">FOC1_g10012864</name>
</gene>
<dbReference type="Proteomes" id="UP000016928">
    <property type="component" value="Unassembled WGS sequence"/>
</dbReference>
<accession>N4TTQ7</accession>
<reference evidence="2" key="1">
    <citation type="submission" date="2012-09" db="EMBL/GenBank/DDBJ databases">
        <title>Genome sequencing and comparative transcriptomics of race 1 and race 4 of banana pathogen: Fusarium oxysporum f. sp. cubense.</title>
        <authorList>
            <person name="Fang X."/>
            <person name="Huang J."/>
        </authorList>
    </citation>
    <scope>NUCLEOTIDE SEQUENCE [LARGE SCALE GENOMIC DNA]</scope>
    <source>
        <strain evidence="2">race 1</strain>
    </source>
</reference>
<dbReference type="HOGENOM" id="CLU_495255_0_0_1"/>
<dbReference type="EMBL" id="KB731259">
    <property type="protein sequence ID" value="ENH62627.1"/>
    <property type="molecule type" value="Genomic_DNA"/>
</dbReference>
<reference evidence="2" key="2">
    <citation type="journal article" date="2014" name="PLoS ONE">
        <title>Genome and Transcriptome Analysis of the Fungal Pathogen Fusarium oxysporum f. sp. cubense Causing Banana Vascular Wilt Disease.</title>
        <authorList>
            <person name="Guo L."/>
            <person name="Han L."/>
            <person name="Yang L."/>
            <person name="Zeng H."/>
            <person name="Fan D."/>
            <person name="Zhu Y."/>
            <person name="Feng Y."/>
            <person name="Wang G."/>
            <person name="Peng C."/>
            <person name="Jiang X."/>
            <person name="Zhou D."/>
            <person name="Ni P."/>
            <person name="Liang C."/>
            <person name="Liu L."/>
            <person name="Wang J."/>
            <person name="Mao C."/>
            <person name="Fang X."/>
            <person name="Peng M."/>
            <person name="Huang J."/>
        </authorList>
    </citation>
    <scope>NUCLEOTIDE SEQUENCE [LARGE SCALE GENOMIC DNA]</scope>
    <source>
        <strain evidence="2">race 1</strain>
    </source>
</reference>
<dbReference type="OrthoDB" id="5105325at2759"/>
<protein>
    <submittedName>
        <fullName evidence="1">Uncharacterized protein</fullName>
    </submittedName>
</protein>
<organism evidence="1 2">
    <name type="scientific">Fusarium oxysporum f. sp. cubense (strain race 1)</name>
    <name type="common">Panama disease fungus</name>
    <dbReference type="NCBI Taxonomy" id="1229664"/>
    <lineage>
        <taxon>Eukaryota</taxon>
        <taxon>Fungi</taxon>
        <taxon>Dikarya</taxon>
        <taxon>Ascomycota</taxon>
        <taxon>Pezizomycotina</taxon>
        <taxon>Sordariomycetes</taxon>
        <taxon>Hypocreomycetidae</taxon>
        <taxon>Hypocreales</taxon>
        <taxon>Nectriaceae</taxon>
        <taxon>Fusarium</taxon>
        <taxon>Fusarium oxysporum species complex</taxon>
    </lineage>
</organism>
<dbReference type="VEuPathDB" id="FungiDB:FOC1_g10012864"/>
<proteinExistence type="predicted"/>